<gene>
    <name evidence="1" type="ORF">PsorP6_017426</name>
</gene>
<sequence>MQHNLTNFSLSGDSDTNNGDVLPSTFIVLPQRQRKSNYNEDEYYRQQAGLSKPNKPKETGVDAAKIPVMHDHQFFQQERMVALLTKKTQVKNRRKELVRLIKEAKSDEMRVKERKLKAVDGDESVENSAEEDDSADARSAALEKELEETEIDPSDVMELKALEKEGFGDWTRRDLMQFITSCKRYGRADKTRVCEEVSMVLGKDLAQVERVCFCDNKCG</sequence>
<comment type="caution">
    <text evidence="1">The sequence shown here is derived from an EMBL/GenBank/DDBJ whole genome shotgun (WGS) entry which is preliminary data.</text>
</comment>
<evidence type="ECO:0000313" key="2">
    <source>
        <dbReference type="Proteomes" id="UP001163321"/>
    </source>
</evidence>
<proteinExistence type="predicted"/>
<keyword evidence="2" id="KW-1185">Reference proteome</keyword>
<name>A0ACC0WL67_9STRA</name>
<protein>
    <submittedName>
        <fullName evidence="1">Uncharacterized protein</fullName>
    </submittedName>
</protein>
<organism evidence="1 2">
    <name type="scientific">Peronosclerospora sorghi</name>
    <dbReference type="NCBI Taxonomy" id="230839"/>
    <lineage>
        <taxon>Eukaryota</taxon>
        <taxon>Sar</taxon>
        <taxon>Stramenopiles</taxon>
        <taxon>Oomycota</taxon>
        <taxon>Peronosporomycetes</taxon>
        <taxon>Peronosporales</taxon>
        <taxon>Peronosporaceae</taxon>
        <taxon>Peronosclerospora</taxon>
    </lineage>
</organism>
<reference evidence="1 2" key="1">
    <citation type="journal article" date="2022" name="bioRxiv">
        <title>The genome of the oomycete Peronosclerospora sorghi, a cosmopolitan pathogen of maize and sorghum, is inflated with dispersed pseudogenes.</title>
        <authorList>
            <person name="Fletcher K."/>
            <person name="Martin F."/>
            <person name="Isakeit T."/>
            <person name="Cavanaugh K."/>
            <person name="Magill C."/>
            <person name="Michelmore R."/>
        </authorList>
    </citation>
    <scope>NUCLEOTIDE SEQUENCE [LARGE SCALE GENOMIC DNA]</scope>
    <source>
        <strain evidence="1">P6</strain>
    </source>
</reference>
<accession>A0ACC0WL67</accession>
<dbReference type="EMBL" id="CM047590">
    <property type="protein sequence ID" value="KAI9919507.1"/>
    <property type="molecule type" value="Genomic_DNA"/>
</dbReference>
<evidence type="ECO:0000313" key="1">
    <source>
        <dbReference type="EMBL" id="KAI9919507.1"/>
    </source>
</evidence>
<dbReference type="Proteomes" id="UP001163321">
    <property type="component" value="Chromosome 11"/>
</dbReference>